<comment type="similarity">
    <text evidence="1">Belongs to the barstar family.</text>
</comment>
<dbReference type="Proteomes" id="UP001595891">
    <property type="component" value="Unassembled WGS sequence"/>
</dbReference>
<dbReference type="SUPFAM" id="SSF52038">
    <property type="entry name" value="Barstar-related"/>
    <property type="match status" value="1"/>
</dbReference>
<dbReference type="InterPro" id="IPR000468">
    <property type="entry name" value="Barstar"/>
</dbReference>
<name>A0ABV9ERY8_9ACTN</name>
<proteinExistence type="inferred from homology"/>
<dbReference type="Pfam" id="PF01337">
    <property type="entry name" value="Barstar"/>
    <property type="match status" value="1"/>
</dbReference>
<evidence type="ECO:0000259" key="2">
    <source>
        <dbReference type="Pfam" id="PF01337"/>
    </source>
</evidence>
<gene>
    <name evidence="3" type="ORF">ACFO8L_40560</name>
</gene>
<dbReference type="EMBL" id="JBHSFN010000051">
    <property type="protein sequence ID" value="MFC4592436.1"/>
    <property type="molecule type" value="Genomic_DNA"/>
</dbReference>
<dbReference type="InterPro" id="IPR035905">
    <property type="entry name" value="Barstar-like_sf"/>
</dbReference>
<accession>A0ABV9ERY8</accession>
<evidence type="ECO:0000313" key="4">
    <source>
        <dbReference type="Proteomes" id="UP001595891"/>
    </source>
</evidence>
<protein>
    <submittedName>
        <fullName evidence="3">Barstar family protein</fullName>
    </submittedName>
</protein>
<sequence>MTSAARPLPQWLTVSTGPAPAVVDGRACRTRAAFFEEAARALRFPEYFGHNWDALADSLRDATLTRDATRSGDVTLIVRNAEELLTDEPPEQLAALLAVLTEAAATGLTVTLHTDPAHEPLLLHRIAIALT</sequence>
<comment type="caution">
    <text evidence="3">The sequence shown here is derived from an EMBL/GenBank/DDBJ whole genome shotgun (WGS) entry which is preliminary data.</text>
</comment>
<evidence type="ECO:0000256" key="1">
    <source>
        <dbReference type="ARBA" id="ARBA00006845"/>
    </source>
</evidence>
<keyword evidence="4" id="KW-1185">Reference proteome</keyword>
<organism evidence="3 4">
    <name type="scientific">Sphaerisporangium corydalis</name>
    <dbReference type="NCBI Taxonomy" id="1441875"/>
    <lineage>
        <taxon>Bacteria</taxon>
        <taxon>Bacillati</taxon>
        <taxon>Actinomycetota</taxon>
        <taxon>Actinomycetes</taxon>
        <taxon>Streptosporangiales</taxon>
        <taxon>Streptosporangiaceae</taxon>
        <taxon>Sphaerisporangium</taxon>
    </lineage>
</organism>
<dbReference type="RefSeq" id="WP_262850235.1">
    <property type="nucleotide sequence ID" value="NZ_JANZYP010000099.1"/>
</dbReference>
<reference evidence="4" key="1">
    <citation type="journal article" date="2019" name="Int. J. Syst. Evol. Microbiol.">
        <title>The Global Catalogue of Microorganisms (GCM) 10K type strain sequencing project: providing services to taxonomists for standard genome sequencing and annotation.</title>
        <authorList>
            <consortium name="The Broad Institute Genomics Platform"/>
            <consortium name="The Broad Institute Genome Sequencing Center for Infectious Disease"/>
            <person name="Wu L."/>
            <person name="Ma J."/>
        </authorList>
    </citation>
    <scope>NUCLEOTIDE SEQUENCE [LARGE SCALE GENOMIC DNA]</scope>
    <source>
        <strain evidence="4">CCUG 49560</strain>
    </source>
</reference>
<dbReference type="Gene3D" id="3.30.370.10">
    <property type="entry name" value="Barstar-like"/>
    <property type="match status" value="1"/>
</dbReference>
<feature type="domain" description="Barstar (barnase inhibitor)" evidence="2">
    <location>
        <begin position="21"/>
        <end position="105"/>
    </location>
</feature>
<evidence type="ECO:0000313" key="3">
    <source>
        <dbReference type="EMBL" id="MFC4592436.1"/>
    </source>
</evidence>